<dbReference type="AlphaFoldDB" id="A0A7S0ZHP2"/>
<gene>
    <name evidence="2" type="ORF">TOLI1172_LOCUS6539</name>
</gene>
<proteinExistence type="predicted"/>
<dbReference type="EMBL" id="HBFP01009125">
    <property type="protein sequence ID" value="CAD8822143.1"/>
    <property type="molecule type" value="Transcribed_RNA"/>
</dbReference>
<dbReference type="InterPro" id="IPR004147">
    <property type="entry name" value="ABC1_dom"/>
</dbReference>
<protein>
    <recommendedName>
        <fullName evidence="1">ABC1 atypical kinase-like domain-containing protein</fullName>
    </recommendedName>
</protein>
<organism evidence="2">
    <name type="scientific">Timspurckia oligopyrenoides</name>
    <dbReference type="NCBI Taxonomy" id="708627"/>
    <lineage>
        <taxon>Eukaryota</taxon>
        <taxon>Rhodophyta</taxon>
        <taxon>Bangiophyceae</taxon>
        <taxon>Porphyridiales</taxon>
        <taxon>Porphyridiaceae</taxon>
        <taxon>Timspurckia</taxon>
    </lineage>
</organism>
<dbReference type="InterPro" id="IPR051130">
    <property type="entry name" value="Mito_struct-func_regulator"/>
</dbReference>
<reference evidence="2" key="1">
    <citation type="submission" date="2021-01" db="EMBL/GenBank/DDBJ databases">
        <authorList>
            <person name="Corre E."/>
            <person name="Pelletier E."/>
            <person name="Niang G."/>
            <person name="Scheremetjew M."/>
            <person name="Finn R."/>
            <person name="Kale V."/>
            <person name="Holt S."/>
            <person name="Cochrane G."/>
            <person name="Meng A."/>
            <person name="Brown T."/>
            <person name="Cohen L."/>
        </authorList>
    </citation>
    <scope>NUCLEOTIDE SEQUENCE</scope>
    <source>
        <strain evidence="2">CCMP3278</strain>
    </source>
</reference>
<dbReference type="Pfam" id="PF03109">
    <property type="entry name" value="ABC1"/>
    <property type="match status" value="1"/>
</dbReference>
<dbReference type="PANTHER" id="PTHR43173:SF19">
    <property type="entry name" value="AARF DOMAIN-CONTAINING PROTEIN KINASE 1"/>
    <property type="match status" value="1"/>
</dbReference>
<feature type="domain" description="ABC1 atypical kinase-like" evidence="1">
    <location>
        <begin position="290"/>
        <end position="521"/>
    </location>
</feature>
<name>A0A7S0ZHP2_9RHOD</name>
<accession>A0A7S0ZHP2</accession>
<sequence>MSASFYVSFDDYDEVNDDDSVTDSGSFGQYESENDEEFILIDIDSDFIEAHGDCCKENQSVYHQMSSILETTDSALKDEEDIHITEPIISVNSINASIRPMILPTVFRVIQGILPAVSFLSLNSISFTLHSLILILSRSVLTNNTLWNTFTSALLTATVIPHPFQSRCQSLSLPLLIHKIYCFISRFKSDTHHKTVLFWSNAIPIYIHCKLTHFVVEILPVSDRNKRLIWNSKRDFIGNRFSTIVHPELIRFLMDYRIEITQNTQKHSLIDSLLCDLDSTGERTTLLLNNNKCMKYEDVENAIKKEFHVNSYRQLFSALSKDPISCSTFAQVHEMTMSGGFRALIKVYRELEEKRCRIDVYNLRKLDSILQHIDMKSNGFLTQVLDEYESHLDNNFDFLTEAKRIEHIRSNFISSGHYSSKVLIPQVMNMYSTKHIIVKELISGVSIQNHQKIQYWKLKNSQVFQNLAEICGQMIFIDGFCNISLKNTIVLPDGRIVLNEFDGICMIREEVRRAVCYLALSCDDFLQTYNVLTKLGVDFGTLEYTRILNYAKTLFEISGFHQESQSEMDEFLASFPEEFKAISKTVKELRNISESLQLENVSILPLFRKYAISGLDKNSNILTKFPALTRSQKKFQAMKRITNSLI</sequence>
<evidence type="ECO:0000313" key="2">
    <source>
        <dbReference type="EMBL" id="CAD8822143.1"/>
    </source>
</evidence>
<evidence type="ECO:0000259" key="1">
    <source>
        <dbReference type="Pfam" id="PF03109"/>
    </source>
</evidence>
<dbReference type="PANTHER" id="PTHR43173">
    <property type="entry name" value="ABC1 FAMILY PROTEIN"/>
    <property type="match status" value="1"/>
</dbReference>